<proteinExistence type="predicted"/>
<dbReference type="SUPFAM" id="SSF50475">
    <property type="entry name" value="FMN-binding split barrel"/>
    <property type="match status" value="1"/>
</dbReference>
<evidence type="ECO:0000259" key="1">
    <source>
        <dbReference type="Pfam" id="PF01243"/>
    </source>
</evidence>
<dbReference type="EMBL" id="RBXO01000001">
    <property type="protein sequence ID" value="RKT56246.1"/>
    <property type="molecule type" value="Genomic_DNA"/>
</dbReference>
<gene>
    <name evidence="2" type="ORF">C8E97_4935</name>
</gene>
<evidence type="ECO:0000313" key="3">
    <source>
        <dbReference type="Proteomes" id="UP000282084"/>
    </source>
</evidence>
<dbReference type="OrthoDB" id="4540122at2"/>
<sequence>MHESPDDLAWLQRVLDDSYAASGAHLRSIITPERRLDAAGVVAELGAMRVMALATTTARGEPRVAPVDGLFHRGRLHFGSSADSLRWRHVLARPAVSASVIEGERLQVTVHGTARPVRPAEDEALVSFLVGVYGREAWDGWMSALSWARIEPARMIAFRNHAAADHSG</sequence>
<protein>
    <submittedName>
        <fullName evidence="2">Pyridoxamine 5'-phosphate oxidase</fullName>
    </submittedName>
</protein>
<dbReference type="InterPro" id="IPR011576">
    <property type="entry name" value="Pyridox_Oxase_N"/>
</dbReference>
<comment type="caution">
    <text evidence="2">The sequence shown here is derived from an EMBL/GenBank/DDBJ whole genome shotgun (WGS) entry which is preliminary data.</text>
</comment>
<dbReference type="Gene3D" id="2.30.110.10">
    <property type="entry name" value="Electron Transport, Fmn-binding Protein, Chain A"/>
    <property type="match status" value="1"/>
</dbReference>
<reference evidence="2 3" key="1">
    <citation type="submission" date="2018-10" db="EMBL/GenBank/DDBJ databases">
        <title>Sequencing the genomes of 1000 actinobacteria strains.</title>
        <authorList>
            <person name="Klenk H.-P."/>
        </authorList>
    </citation>
    <scope>NUCLEOTIDE SEQUENCE [LARGE SCALE GENOMIC DNA]</scope>
    <source>
        <strain evidence="2 3">DSM 43800</strain>
    </source>
</reference>
<organism evidence="2 3">
    <name type="scientific">Saccharothrix australiensis</name>
    <dbReference type="NCBI Taxonomy" id="2072"/>
    <lineage>
        <taxon>Bacteria</taxon>
        <taxon>Bacillati</taxon>
        <taxon>Actinomycetota</taxon>
        <taxon>Actinomycetes</taxon>
        <taxon>Pseudonocardiales</taxon>
        <taxon>Pseudonocardiaceae</taxon>
        <taxon>Saccharothrix</taxon>
    </lineage>
</organism>
<name>A0A495W3J4_9PSEU</name>
<dbReference type="Pfam" id="PF01243">
    <property type="entry name" value="PNPOx_N"/>
    <property type="match status" value="1"/>
</dbReference>
<dbReference type="AlphaFoldDB" id="A0A495W3J4"/>
<keyword evidence="3" id="KW-1185">Reference proteome</keyword>
<accession>A0A495W3J4</accession>
<evidence type="ECO:0000313" key="2">
    <source>
        <dbReference type="EMBL" id="RKT56246.1"/>
    </source>
</evidence>
<feature type="domain" description="Pyridoxamine 5'-phosphate oxidase N-terminal" evidence="1">
    <location>
        <begin position="43"/>
        <end position="136"/>
    </location>
</feature>
<dbReference type="Proteomes" id="UP000282084">
    <property type="component" value="Unassembled WGS sequence"/>
</dbReference>
<dbReference type="InterPro" id="IPR012349">
    <property type="entry name" value="Split_barrel_FMN-bd"/>
</dbReference>
<dbReference type="RefSeq" id="WP_121007845.1">
    <property type="nucleotide sequence ID" value="NZ_RBXO01000001.1"/>
</dbReference>